<proteinExistence type="predicted"/>
<keyword evidence="2" id="KW-1185">Reference proteome</keyword>
<dbReference type="EMBL" id="MU032351">
    <property type="protein sequence ID" value="KAF3761663.1"/>
    <property type="molecule type" value="Genomic_DNA"/>
</dbReference>
<feature type="non-terminal residue" evidence="1">
    <location>
        <position position="1"/>
    </location>
</feature>
<name>A0A9P4XVG9_CRYP1</name>
<dbReference type="GeneID" id="63834935"/>
<reference evidence="1" key="1">
    <citation type="journal article" date="2020" name="Phytopathology">
        <title>Genome sequence of the chestnut blight fungus Cryphonectria parasitica EP155: A fundamental resource for an archetypical invasive plant pathogen.</title>
        <authorList>
            <person name="Crouch J.A."/>
            <person name="Dawe A."/>
            <person name="Aerts A."/>
            <person name="Barry K."/>
            <person name="Churchill A.C.L."/>
            <person name="Grimwood J."/>
            <person name="Hillman B."/>
            <person name="Milgroom M.G."/>
            <person name="Pangilinan J."/>
            <person name="Smith M."/>
            <person name="Salamov A."/>
            <person name="Schmutz J."/>
            <person name="Yadav J."/>
            <person name="Grigoriev I.V."/>
            <person name="Nuss D."/>
        </authorList>
    </citation>
    <scope>NUCLEOTIDE SEQUENCE</scope>
    <source>
        <strain evidence="1">EP155</strain>
    </source>
</reference>
<sequence length="132" mass="13423">NADSTVVSIAENPTAVEQTAAIKALSPDLEGITDTLHAATKAAATSAFWDIDGTELVSTVLGLVSEIVYTVKSVVAKVGLVDDLQTILQPLLVVLGSLIKSLDLVVGGLLAEVEGLVNSVLGTVSSLLSGLL</sequence>
<accession>A0A9P4XVG9</accession>
<gene>
    <name evidence="1" type="ORF">M406DRAFT_266478</name>
</gene>
<evidence type="ECO:0000313" key="1">
    <source>
        <dbReference type="EMBL" id="KAF3761663.1"/>
    </source>
</evidence>
<dbReference type="RefSeq" id="XP_040772642.1">
    <property type="nucleotide sequence ID" value="XM_040917806.1"/>
</dbReference>
<evidence type="ECO:0000313" key="2">
    <source>
        <dbReference type="Proteomes" id="UP000803844"/>
    </source>
</evidence>
<dbReference type="AlphaFoldDB" id="A0A9P4XVG9"/>
<organism evidence="1 2">
    <name type="scientific">Cryphonectria parasitica (strain ATCC 38755 / EP155)</name>
    <dbReference type="NCBI Taxonomy" id="660469"/>
    <lineage>
        <taxon>Eukaryota</taxon>
        <taxon>Fungi</taxon>
        <taxon>Dikarya</taxon>
        <taxon>Ascomycota</taxon>
        <taxon>Pezizomycotina</taxon>
        <taxon>Sordariomycetes</taxon>
        <taxon>Sordariomycetidae</taxon>
        <taxon>Diaporthales</taxon>
        <taxon>Cryphonectriaceae</taxon>
        <taxon>Cryphonectria-Endothia species complex</taxon>
        <taxon>Cryphonectria</taxon>
    </lineage>
</organism>
<comment type="caution">
    <text evidence="1">The sequence shown here is derived from an EMBL/GenBank/DDBJ whole genome shotgun (WGS) entry which is preliminary data.</text>
</comment>
<dbReference type="Proteomes" id="UP000803844">
    <property type="component" value="Unassembled WGS sequence"/>
</dbReference>
<dbReference type="OrthoDB" id="4751730at2759"/>
<protein>
    <submittedName>
        <fullName evidence="1">Uncharacterized protein</fullName>
    </submittedName>
</protein>